<protein>
    <submittedName>
        <fullName evidence="2">Arylesterase</fullName>
    </submittedName>
</protein>
<dbReference type="SUPFAM" id="SSF52266">
    <property type="entry name" value="SGNH hydrolase"/>
    <property type="match status" value="1"/>
</dbReference>
<dbReference type="EMBL" id="JANX01000064">
    <property type="protein sequence ID" value="KGM34858.1"/>
    <property type="molecule type" value="Genomic_DNA"/>
</dbReference>
<comment type="caution">
    <text evidence="2">The sequence shown here is derived from an EMBL/GenBank/DDBJ whole genome shotgun (WGS) entry which is preliminary data.</text>
</comment>
<evidence type="ECO:0000259" key="1">
    <source>
        <dbReference type="Pfam" id="PF13472"/>
    </source>
</evidence>
<dbReference type="Proteomes" id="UP000029995">
    <property type="component" value="Unassembled WGS sequence"/>
</dbReference>
<gene>
    <name evidence="2" type="ORF">P409_07930</name>
</gene>
<dbReference type="InterPro" id="IPR013830">
    <property type="entry name" value="SGNH_hydro"/>
</dbReference>
<dbReference type="Pfam" id="PF13472">
    <property type="entry name" value="Lipase_GDSL_2"/>
    <property type="match status" value="1"/>
</dbReference>
<accession>A0A0A0DAI1</accession>
<proteinExistence type="predicted"/>
<dbReference type="OrthoDB" id="164654at2"/>
<dbReference type="CDD" id="cd01839">
    <property type="entry name" value="SGNH_arylesterase_like"/>
    <property type="match status" value="1"/>
</dbReference>
<organism evidence="2 3">
    <name type="scientific">Inquilinus limosus MP06</name>
    <dbReference type="NCBI Taxonomy" id="1398085"/>
    <lineage>
        <taxon>Bacteria</taxon>
        <taxon>Pseudomonadati</taxon>
        <taxon>Pseudomonadota</taxon>
        <taxon>Alphaproteobacteria</taxon>
        <taxon>Rhodospirillales</taxon>
        <taxon>Rhodospirillaceae</taxon>
        <taxon>Inquilinus</taxon>
    </lineage>
</organism>
<evidence type="ECO:0000313" key="2">
    <source>
        <dbReference type="EMBL" id="KGM34858.1"/>
    </source>
</evidence>
<dbReference type="InterPro" id="IPR036514">
    <property type="entry name" value="SGNH_hydro_sf"/>
</dbReference>
<evidence type="ECO:0000313" key="3">
    <source>
        <dbReference type="Proteomes" id="UP000029995"/>
    </source>
</evidence>
<reference evidence="2 3" key="1">
    <citation type="submission" date="2014-01" db="EMBL/GenBank/DDBJ databases">
        <title>Genome sequence determination for a cystic fibrosis isolate, Inquilinus limosus.</title>
        <authorList>
            <person name="Pino M."/>
            <person name="Di Conza J."/>
            <person name="Gutkind G."/>
        </authorList>
    </citation>
    <scope>NUCLEOTIDE SEQUENCE [LARGE SCALE GENOMIC DNA]</scope>
    <source>
        <strain evidence="2 3">MP06</strain>
    </source>
</reference>
<feature type="domain" description="SGNH hydrolase-type esterase" evidence="1">
    <location>
        <begin position="7"/>
        <end position="193"/>
    </location>
</feature>
<sequence length="214" mass="22310">MTRTILAFGDSLTYGADAETGGRHRFENRWPSVLEVGLGGAARVIAEGLGGRTTMFDDHGAAADRNGARILPTLLGSHHPLDLLIIMLGTNDLKPHVCGTVLGAGAGMERLVEIARTYPYGRGAAAPQVLIVAPPLFGPTVGGDWQPSGGRSIAESQKLAPRYRDAAEYCGCAFFDAASVATASPVDGVHLDAANTRAIGQALVPVVRQLLALD</sequence>
<dbReference type="AlphaFoldDB" id="A0A0A0DAI1"/>
<name>A0A0A0DAI1_9PROT</name>
<dbReference type="Gene3D" id="3.40.50.1110">
    <property type="entry name" value="SGNH hydrolase"/>
    <property type="match status" value="1"/>
</dbReference>
<dbReference type="GO" id="GO:0016788">
    <property type="term" value="F:hydrolase activity, acting on ester bonds"/>
    <property type="evidence" value="ECO:0007669"/>
    <property type="project" value="UniProtKB-ARBA"/>
</dbReference>